<sequence length="149" mass="17049">MSRSQQARKIRRHLSGNPSPDRLYARKMKGYAQESVLYARKPFSYAPAQVANAPNPYSYAPLAICHPPNTPQSICTDILRQKSGGDTRHLHASPYQKKTFPTKERLFDYNKLSFHDIHIFCFDKSKAVVEVDPVIFFLAVDHLMDAIRV</sequence>
<dbReference type="Proteomes" id="UP000255326">
    <property type="component" value="Unassembled WGS sequence"/>
</dbReference>
<proteinExistence type="predicted"/>
<feature type="compositionally biased region" description="Basic residues" evidence="1">
    <location>
        <begin position="1"/>
        <end position="14"/>
    </location>
</feature>
<accession>A0A370GFJ9</accession>
<organism evidence="2 3">
    <name type="scientific">Falsibacillus pallidus</name>
    <dbReference type="NCBI Taxonomy" id="493781"/>
    <lineage>
        <taxon>Bacteria</taxon>
        <taxon>Bacillati</taxon>
        <taxon>Bacillota</taxon>
        <taxon>Bacilli</taxon>
        <taxon>Bacillales</taxon>
        <taxon>Bacillaceae</taxon>
        <taxon>Falsibacillus</taxon>
    </lineage>
</organism>
<dbReference type="EMBL" id="QQAY01000006">
    <property type="protein sequence ID" value="RDI41889.1"/>
    <property type="molecule type" value="Genomic_DNA"/>
</dbReference>
<evidence type="ECO:0000313" key="3">
    <source>
        <dbReference type="Proteomes" id="UP000255326"/>
    </source>
</evidence>
<dbReference type="AlphaFoldDB" id="A0A370GFJ9"/>
<protein>
    <submittedName>
        <fullName evidence="2">Uncharacterized protein</fullName>
    </submittedName>
</protein>
<keyword evidence="3" id="KW-1185">Reference proteome</keyword>
<reference evidence="2 3" key="1">
    <citation type="submission" date="2018-07" db="EMBL/GenBank/DDBJ databases">
        <title>Genomic Encyclopedia of Type Strains, Phase IV (KMG-IV): sequencing the most valuable type-strain genomes for metagenomic binning, comparative biology and taxonomic classification.</title>
        <authorList>
            <person name="Goeker M."/>
        </authorList>
    </citation>
    <scope>NUCLEOTIDE SEQUENCE [LARGE SCALE GENOMIC DNA]</scope>
    <source>
        <strain evidence="2 3">DSM 25281</strain>
    </source>
</reference>
<name>A0A370GFJ9_9BACI</name>
<comment type="caution">
    <text evidence="2">The sequence shown here is derived from an EMBL/GenBank/DDBJ whole genome shotgun (WGS) entry which is preliminary data.</text>
</comment>
<feature type="region of interest" description="Disordered" evidence="1">
    <location>
        <begin position="1"/>
        <end position="22"/>
    </location>
</feature>
<evidence type="ECO:0000256" key="1">
    <source>
        <dbReference type="SAM" id="MobiDB-lite"/>
    </source>
</evidence>
<evidence type="ECO:0000313" key="2">
    <source>
        <dbReference type="EMBL" id="RDI41889.1"/>
    </source>
</evidence>
<gene>
    <name evidence="2" type="ORF">DFR59_10648</name>
</gene>